<evidence type="ECO:0000313" key="3">
    <source>
        <dbReference type="Proteomes" id="UP001162834"/>
    </source>
</evidence>
<feature type="chain" id="PRO_5038825880" evidence="1">
    <location>
        <begin position="27"/>
        <end position="200"/>
    </location>
</feature>
<evidence type="ECO:0000313" key="2">
    <source>
        <dbReference type="EMBL" id="UGS36551.1"/>
    </source>
</evidence>
<evidence type="ECO:0000256" key="1">
    <source>
        <dbReference type="SAM" id="SignalP"/>
    </source>
</evidence>
<reference evidence="2" key="1">
    <citation type="journal article" date="2022" name="Int. J. Syst. Evol. Microbiol.">
        <title>Pseudomonas aegrilactucae sp. nov. and Pseudomonas morbosilactucae sp. nov., pathogens causing bacterial rot of lettuce in Japan.</title>
        <authorList>
            <person name="Sawada H."/>
            <person name="Fujikawa T."/>
            <person name="Satou M."/>
        </authorList>
    </citation>
    <scope>NUCLEOTIDE SEQUENCE</scope>
    <source>
        <strain evidence="2">0166_1</strain>
    </source>
</reference>
<proteinExistence type="predicted"/>
<dbReference type="KEGG" id="sbae:DSM104329_02957"/>
<gene>
    <name evidence="2" type="ORF">DSM104329_02957</name>
</gene>
<accession>A0A9E6XY63</accession>
<feature type="signal peptide" evidence="1">
    <location>
        <begin position="1"/>
        <end position="26"/>
    </location>
</feature>
<dbReference type="RefSeq" id="WP_259310618.1">
    <property type="nucleotide sequence ID" value="NZ_CP087164.1"/>
</dbReference>
<keyword evidence="3" id="KW-1185">Reference proteome</keyword>
<name>A0A9E6XY63_9ACTN</name>
<protein>
    <submittedName>
        <fullName evidence="2">Uncharacterized protein</fullName>
    </submittedName>
</protein>
<sequence>MTARLLPCLGAGAAALLVALPGAAAARTRTVDCTGSPQRCTATFRLGGLDTGDRLAARLTDTDLQLRSVAPSSPKVQAAIGFDGFSMRLGGSIFVARLNVVGPVPPGGRVRFTFAVPPRMRYCGDVRFEIDSSPIHLGDLQAHGLTCRAARRIARNCVSGIGPGRGWGALEVDRTVILRRRAQRVTFDLRNVNASCAPSG</sequence>
<keyword evidence="1" id="KW-0732">Signal</keyword>
<dbReference type="AlphaFoldDB" id="A0A9E6XY63"/>
<dbReference type="Proteomes" id="UP001162834">
    <property type="component" value="Chromosome"/>
</dbReference>
<dbReference type="EMBL" id="CP087164">
    <property type="protein sequence ID" value="UGS36551.1"/>
    <property type="molecule type" value="Genomic_DNA"/>
</dbReference>
<organism evidence="2 3">
    <name type="scientific">Capillimicrobium parvum</name>
    <dbReference type="NCBI Taxonomy" id="2884022"/>
    <lineage>
        <taxon>Bacteria</taxon>
        <taxon>Bacillati</taxon>
        <taxon>Actinomycetota</taxon>
        <taxon>Thermoleophilia</taxon>
        <taxon>Solirubrobacterales</taxon>
        <taxon>Capillimicrobiaceae</taxon>
        <taxon>Capillimicrobium</taxon>
    </lineage>
</organism>